<reference evidence="2" key="1">
    <citation type="submission" date="2022-07" db="EMBL/GenBank/DDBJ databases">
        <title>Phylogenomic reconstructions and comparative analyses of Kickxellomycotina fungi.</title>
        <authorList>
            <person name="Reynolds N.K."/>
            <person name="Stajich J.E."/>
            <person name="Barry K."/>
            <person name="Grigoriev I.V."/>
            <person name="Crous P."/>
            <person name="Smith M.E."/>
        </authorList>
    </citation>
    <scope>NUCLEOTIDE SEQUENCE</scope>
    <source>
        <strain evidence="2">NBRC 105414</strain>
    </source>
</reference>
<feature type="compositionally biased region" description="Basic and acidic residues" evidence="1">
    <location>
        <begin position="111"/>
        <end position="122"/>
    </location>
</feature>
<protein>
    <submittedName>
        <fullName evidence="2">Uncharacterized protein</fullName>
    </submittedName>
</protein>
<sequence length="180" mass="18599">MLSSEPASRAEDMAHANCGTVGRGARAPAHAKKGLAADLINKFNQLSAVGRAASLGRGAAGRSQQAAGRGPQGPVPLDDVRPVSRHSATPQAEAEAGRCPLLGARNNAAENPDRNADADAQRPSHRRAGGGGVGGGGGPARTSVFLTDSELDHALSEIREFGRNMNLSLCDDADHHHHER</sequence>
<evidence type="ECO:0000256" key="1">
    <source>
        <dbReference type="SAM" id="MobiDB-lite"/>
    </source>
</evidence>
<comment type="caution">
    <text evidence="2">The sequence shown here is derived from an EMBL/GenBank/DDBJ whole genome shotgun (WGS) entry which is preliminary data.</text>
</comment>
<proteinExistence type="predicted"/>
<gene>
    <name evidence="2" type="ORF">H4R18_002250</name>
</gene>
<accession>A0A9W8LI05</accession>
<organism evidence="2 3">
    <name type="scientific">Coemansia javaensis</name>
    <dbReference type="NCBI Taxonomy" id="2761396"/>
    <lineage>
        <taxon>Eukaryota</taxon>
        <taxon>Fungi</taxon>
        <taxon>Fungi incertae sedis</taxon>
        <taxon>Zoopagomycota</taxon>
        <taxon>Kickxellomycotina</taxon>
        <taxon>Kickxellomycetes</taxon>
        <taxon>Kickxellales</taxon>
        <taxon>Kickxellaceae</taxon>
        <taxon>Coemansia</taxon>
    </lineage>
</organism>
<dbReference type="Proteomes" id="UP001140217">
    <property type="component" value="Unassembled WGS sequence"/>
</dbReference>
<keyword evidence="3" id="KW-1185">Reference proteome</keyword>
<feature type="region of interest" description="Disordered" evidence="1">
    <location>
        <begin position="55"/>
        <end position="143"/>
    </location>
</feature>
<evidence type="ECO:0000313" key="2">
    <source>
        <dbReference type="EMBL" id="KAJ2782498.1"/>
    </source>
</evidence>
<dbReference type="AlphaFoldDB" id="A0A9W8LI05"/>
<name>A0A9W8LI05_9FUNG</name>
<feature type="compositionally biased region" description="Gly residues" evidence="1">
    <location>
        <begin position="129"/>
        <end position="139"/>
    </location>
</feature>
<feature type="region of interest" description="Disordered" evidence="1">
    <location>
        <begin position="1"/>
        <end position="31"/>
    </location>
</feature>
<dbReference type="OrthoDB" id="5524774at2759"/>
<evidence type="ECO:0000313" key="3">
    <source>
        <dbReference type="Proteomes" id="UP001140217"/>
    </source>
</evidence>
<feature type="compositionally biased region" description="Low complexity" evidence="1">
    <location>
        <begin position="55"/>
        <end position="69"/>
    </location>
</feature>
<dbReference type="EMBL" id="JANBUL010000071">
    <property type="protein sequence ID" value="KAJ2782498.1"/>
    <property type="molecule type" value="Genomic_DNA"/>
</dbReference>